<dbReference type="PATRIC" id="fig|1348334.3.peg.2583"/>
<evidence type="ECO:0000256" key="5">
    <source>
        <dbReference type="HAMAP-Rule" id="MF_00013"/>
    </source>
</evidence>
<dbReference type="CDD" id="cd16444">
    <property type="entry name" value="LipB"/>
    <property type="match status" value="1"/>
</dbReference>
<proteinExistence type="inferred from homology"/>
<sequence>MSVLLDPHPPRCQVYHLGLVPYQIAWQWQKSLVQRHKQHPESDDVLLLLEHPPVYTLGQGADPKFIKFNPNSQNAELYRVERGGEVTYHCPGQLVGYPILNLRRHQQDLHWYLRQLEEVIIRVLAVYGVKGDRIAGLTGVWIADKKVAAIGIKVSRWITMHGFAINVCPDLEGFEHIVPCGISDRAVGRLIEFIPTVALEEVRSQVQKAFAEVFGVELIIVEGQPNGE</sequence>
<evidence type="ECO:0000256" key="3">
    <source>
        <dbReference type="ARBA" id="ARBA00023315"/>
    </source>
</evidence>
<comment type="function">
    <text evidence="4 5 6">Catalyzes the transfer of endogenously produced octanoic acid from octanoyl-acyl-carrier-protein onto the lipoyl domains of lipoate-dependent enzymes. Lipoyl-ACP can also act as a substrate although octanoyl-ACP is likely to be the physiological substrate.</text>
</comment>
<accession>U7QLZ4</accession>
<dbReference type="EC" id="2.3.1.181" evidence="5 6"/>
<gene>
    <name evidence="5 11" type="primary">lipB</name>
    <name evidence="11" type="ORF">M595_2666</name>
</gene>
<evidence type="ECO:0000256" key="8">
    <source>
        <dbReference type="PIRSR" id="PIRSR016262-2"/>
    </source>
</evidence>
<dbReference type="Proteomes" id="UP000017127">
    <property type="component" value="Unassembled WGS sequence"/>
</dbReference>
<dbReference type="GO" id="GO:0009249">
    <property type="term" value="P:protein lipoylation"/>
    <property type="evidence" value="ECO:0007669"/>
    <property type="project" value="InterPro"/>
</dbReference>
<reference evidence="11 12" key="1">
    <citation type="journal article" date="2013" name="Front. Microbiol.">
        <title>Comparative genomic analyses of the cyanobacterium, Lyngbya aestuarii BL J, a powerful hydrogen producer.</title>
        <authorList>
            <person name="Kothari A."/>
            <person name="Vaughn M."/>
            <person name="Garcia-Pichel F."/>
        </authorList>
    </citation>
    <scope>NUCLEOTIDE SEQUENCE [LARGE SCALE GENOMIC DNA]</scope>
    <source>
        <strain evidence="11 12">BL J</strain>
    </source>
</reference>
<evidence type="ECO:0000256" key="9">
    <source>
        <dbReference type="PIRSR" id="PIRSR016262-3"/>
    </source>
</evidence>
<comment type="catalytic activity">
    <reaction evidence="5 6">
        <text>octanoyl-[ACP] + L-lysyl-[protein] = N(6)-octanoyl-L-lysyl-[protein] + holo-[ACP] + H(+)</text>
        <dbReference type="Rhea" id="RHEA:17665"/>
        <dbReference type="Rhea" id="RHEA-COMP:9636"/>
        <dbReference type="Rhea" id="RHEA-COMP:9685"/>
        <dbReference type="Rhea" id="RHEA-COMP:9752"/>
        <dbReference type="Rhea" id="RHEA-COMP:9928"/>
        <dbReference type="ChEBI" id="CHEBI:15378"/>
        <dbReference type="ChEBI" id="CHEBI:29969"/>
        <dbReference type="ChEBI" id="CHEBI:64479"/>
        <dbReference type="ChEBI" id="CHEBI:78463"/>
        <dbReference type="ChEBI" id="CHEBI:78809"/>
        <dbReference type="EC" id="2.3.1.181"/>
    </reaction>
</comment>
<keyword evidence="12" id="KW-1185">Reference proteome</keyword>
<feature type="active site" description="Acyl-thioester intermediate" evidence="5 7">
    <location>
        <position position="180"/>
    </location>
</feature>
<dbReference type="PANTHER" id="PTHR10993:SF7">
    <property type="entry name" value="LIPOYLTRANSFERASE 2, MITOCHONDRIAL-RELATED"/>
    <property type="match status" value="1"/>
</dbReference>
<protein>
    <recommendedName>
        <fullName evidence="5 6">Octanoyltransferase</fullName>
        <ecNumber evidence="5 6">2.3.1.181</ecNumber>
    </recommendedName>
    <alternativeName>
        <fullName evidence="5">Lipoate-protein ligase B</fullName>
    </alternativeName>
    <alternativeName>
        <fullName evidence="5">Lipoyl/octanoyl transferase</fullName>
    </alternativeName>
    <alternativeName>
        <fullName evidence="5">Octanoyl-[acyl-carrier-protein]-protein N-octanoyltransferase</fullName>
    </alternativeName>
</protein>
<dbReference type="SUPFAM" id="SSF55681">
    <property type="entry name" value="Class II aaRS and biotin synthetases"/>
    <property type="match status" value="1"/>
</dbReference>
<comment type="pathway">
    <text evidence="1 5 6">Protein modification; protein lipoylation via endogenous pathway; protein N(6)-(lipoyl)lysine from octanoyl-[acyl-carrier-protein]: step 1/2.</text>
</comment>
<dbReference type="InterPro" id="IPR004143">
    <property type="entry name" value="BPL_LPL_catalytic"/>
</dbReference>
<evidence type="ECO:0000256" key="7">
    <source>
        <dbReference type="PIRSR" id="PIRSR016262-1"/>
    </source>
</evidence>
<dbReference type="NCBIfam" id="NF010925">
    <property type="entry name" value="PRK14345.1"/>
    <property type="match status" value="1"/>
</dbReference>
<evidence type="ECO:0000313" key="11">
    <source>
        <dbReference type="EMBL" id="ERT07416.1"/>
    </source>
</evidence>
<dbReference type="AlphaFoldDB" id="U7QLZ4"/>
<dbReference type="RefSeq" id="WP_023066429.1">
    <property type="nucleotide sequence ID" value="NZ_AUZM01000022.1"/>
</dbReference>
<dbReference type="InterPro" id="IPR000544">
    <property type="entry name" value="Octanoyltransferase"/>
</dbReference>
<organism evidence="11 12">
    <name type="scientific">Lyngbya aestuarii BL J</name>
    <dbReference type="NCBI Taxonomy" id="1348334"/>
    <lineage>
        <taxon>Bacteria</taxon>
        <taxon>Bacillati</taxon>
        <taxon>Cyanobacteriota</taxon>
        <taxon>Cyanophyceae</taxon>
        <taxon>Oscillatoriophycideae</taxon>
        <taxon>Oscillatoriales</taxon>
        <taxon>Microcoleaceae</taxon>
        <taxon>Lyngbya</taxon>
    </lineage>
</organism>
<feature type="binding site" evidence="5 8">
    <location>
        <begin position="149"/>
        <end position="151"/>
    </location>
    <ligand>
        <name>substrate</name>
    </ligand>
</feature>
<dbReference type="InterPro" id="IPR045864">
    <property type="entry name" value="aa-tRNA-synth_II/BPL/LPL"/>
</dbReference>
<keyword evidence="5" id="KW-0963">Cytoplasm</keyword>
<keyword evidence="2 5" id="KW-0808">Transferase</keyword>
<dbReference type="OrthoDB" id="9787061at2"/>
<dbReference type="Pfam" id="PF21948">
    <property type="entry name" value="LplA-B_cat"/>
    <property type="match status" value="1"/>
</dbReference>
<dbReference type="GO" id="GO:0005737">
    <property type="term" value="C:cytoplasm"/>
    <property type="evidence" value="ECO:0007669"/>
    <property type="project" value="UniProtKB-SubCell"/>
</dbReference>
<dbReference type="PROSITE" id="PS51733">
    <property type="entry name" value="BPL_LPL_CATALYTIC"/>
    <property type="match status" value="1"/>
</dbReference>
<evidence type="ECO:0000256" key="1">
    <source>
        <dbReference type="ARBA" id="ARBA00004821"/>
    </source>
</evidence>
<evidence type="ECO:0000256" key="2">
    <source>
        <dbReference type="ARBA" id="ARBA00022679"/>
    </source>
</evidence>
<dbReference type="PROSITE" id="PS01313">
    <property type="entry name" value="LIPB"/>
    <property type="match status" value="1"/>
</dbReference>
<dbReference type="UniPathway" id="UPA00538">
    <property type="reaction ID" value="UER00592"/>
</dbReference>
<comment type="caution">
    <text evidence="11">The sequence shown here is derived from an EMBL/GenBank/DDBJ whole genome shotgun (WGS) entry which is preliminary data.</text>
</comment>
<comment type="similarity">
    <text evidence="5 6">Belongs to the LipB family.</text>
</comment>
<feature type="binding site" evidence="5 8">
    <location>
        <begin position="162"/>
        <end position="164"/>
    </location>
    <ligand>
        <name>substrate</name>
    </ligand>
</feature>
<comment type="subcellular location">
    <subcellularLocation>
        <location evidence="5">Cytoplasm</location>
    </subcellularLocation>
</comment>
<evidence type="ECO:0000259" key="10">
    <source>
        <dbReference type="PROSITE" id="PS51733"/>
    </source>
</evidence>
<comment type="miscellaneous">
    <text evidence="5">In the reaction, the free carboxyl group of octanoic acid is attached via an amide linkage to the epsilon-amino group of a specific lysine residue of lipoyl domains of lipoate-dependent enzymes.</text>
</comment>
<dbReference type="EMBL" id="AUZM01000022">
    <property type="protein sequence ID" value="ERT07416.1"/>
    <property type="molecule type" value="Genomic_DNA"/>
</dbReference>
<dbReference type="HAMAP" id="MF_00013">
    <property type="entry name" value="LipB"/>
    <property type="match status" value="1"/>
</dbReference>
<evidence type="ECO:0000256" key="6">
    <source>
        <dbReference type="PIRNR" id="PIRNR016262"/>
    </source>
</evidence>
<dbReference type="GO" id="GO:0033819">
    <property type="term" value="F:lipoyl(octanoyl) transferase activity"/>
    <property type="evidence" value="ECO:0007669"/>
    <property type="project" value="UniProtKB-EC"/>
</dbReference>
<dbReference type="Gene3D" id="3.30.930.10">
    <property type="entry name" value="Bira Bifunctional Protein, Domain 2"/>
    <property type="match status" value="1"/>
</dbReference>
<name>U7QLZ4_9CYAN</name>
<keyword evidence="3 5" id="KW-0012">Acyltransferase</keyword>
<dbReference type="PIRSF" id="PIRSF016262">
    <property type="entry name" value="LPLase"/>
    <property type="match status" value="1"/>
</dbReference>
<feature type="domain" description="BPL/LPL catalytic" evidence="10">
    <location>
        <begin position="40"/>
        <end position="218"/>
    </location>
</feature>
<dbReference type="FunFam" id="3.30.930.10:FF:000035">
    <property type="entry name" value="Putative lipoyltransferase 2, mitochondrial"/>
    <property type="match status" value="1"/>
</dbReference>
<evidence type="ECO:0000313" key="12">
    <source>
        <dbReference type="Proteomes" id="UP000017127"/>
    </source>
</evidence>
<evidence type="ECO:0000256" key="4">
    <source>
        <dbReference type="ARBA" id="ARBA00024732"/>
    </source>
</evidence>
<feature type="site" description="Lowers pKa of active site Cys" evidence="5 9">
    <location>
        <position position="146"/>
    </location>
</feature>
<dbReference type="InterPro" id="IPR020605">
    <property type="entry name" value="Octanoyltransferase_CS"/>
</dbReference>
<dbReference type="NCBIfam" id="TIGR00214">
    <property type="entry name" value="lipB"/>
    <property type="match status" value="1"/>
</dbReference>
<feature type="binding site" evidence="5 8">
    <location>
        <begin position="82"/>
        <end position="89"/>
    </location>
    <ligand>
        <name>substrate</name>
    </ligand>
</feature>
<dbReference type="PANTHER" id="PTHR10993">
    <property type="entry name" value="OCTANOYLTRANSFERASE"/>
    <property type="match status" value="1"/>
</dbReference>